<dbReference type="PIRSF" id="PIRSF000232">
    <property type="entry name" value="YdjA"/>
    <property type="match status" value="1"/>
</dbReference>
<keyword evidence="3 7" id="KW-0288">FMN</keyword>
<evidence type="ECO:0000256" key="7">
    <source>
        <dbReference type="PIRNR" id="PIRNR000232"/>
    </source>
</evidence>
<evidence type="ECO:0000313" key="10">
    <source>
        <dbReference type="EMBL" id="NUU63870.1"/>
    </source>
</evidence>
<comment type="cofactor">
    <cofactor evidence="8">
        <name>FMN</name>
        <dbReference type="ChEBI" id="CHEBI:58210"/>
    </cofactor>
    <text evidence="8">Binds 1 FMN per subunit.</text>
</comment>
<evidence type="ECO:0000259" key="9">
    <source>
        <dbReference type="Pfam" id="PF00881"/>
    </source>
</evidence>
<evidence type="ECO:0000313" key="11">
    <source>
        <dbReference type="Proteomes" id="UP000564806"/>
    </source>
</evidence>
<keyword evidence="4 7" id="KW-0521">NADP</keyword>
<keyword evidence="5 7" id="KW-0560">Oxidoreductase</keyword>
<dbReference type="Proteomes" id="UP000564806">
    <property type="component" value="Unassembled WGS sequence"/>
</dbReference>
<dbReference type="PANTHER" id="PTHR43821:SF1">
    <property type="entry name" value="NAD(P)H NITROREDUCTASE YDJA-RELATED"/>
    <property type="match status" value="1"/>
</dbReference>
<evidence type="ECO:0000256" key="1">
    <source>
        <dbReference type="ARBA" id="ARBA00007118"/>
    </source>
</evidence>
<dbReference type="AlphaFoldDB" id="A0A850EVF3"/>
<keyword evidence="2 7" id="KW-0285">Flavoprotein</keyword>
<keyword evidence="11" id="KW-1185">Reference proteome</keyword>
<feature type="binding site" description="in other chain" evidence="8">
    <location>
        <begin position="16"/>
        <end position="18"/>
    </location>
    <ligand>
        <name>FMN</name>
        <dbReference type="ChEBI" id="CHEBI:58210"/>
        <note>ligand shared between dimeric partners</note>
    </ligand>
</feature>
<evidence type="ECO:0000256" key="4">
    <source>
        <dbReference type="ARBA" id="ARBA00022857"/>
    </source>
</evidence>
<protein>
    <recommendedName>
        <fullName evidence="7">Putative NAD(P)H nitroreductase</fullName>
        <ecNumber evidence="7">1.-.-.-</ecNumber>
    </recommendedName>
</protein>
<dbReference type="EMBL" id="JABWCS010000220">
    <property type="protein sequence ID" value="NUU63870.1"/>
    <property type="molecule type" value="Genomic_DNA"/>
</dbReference>
<comment type="similarity">
    <text evidence="1 7">Belongs to the nitroreductase family.</text>
</comment>
<dbReference type="InterPro" id="IPR052530">
    <property type="entry name" value="NAD(P)H_nitroreductase"/>
</dbReference>
<dbReference type="PANTHER" id="PTHR43821">
    <property type="entry name" value="NAD(P)H NITROREDUCTASE YDJA-RELATED"/>
    <property type="match status" value="1"/>
</dbReference>
<reference evidence="10" key="1">
    <citation type="submission" date="2020-06" db="EMBL/GenBank/DDBJ databases">
        <title>Paenibacillus sp. nov., isolated from soil.</title>
        <authorList>
            <person name="Seo Y.L."/>
        </authorList>
    </citation>
    <scope>NUCLEOTIDE SEQUENCE [LARGE SCALE GENOMIC DNA]</scope>
    <source>
        <strain evidence="10">JW14</strain>
    </source>
</reference>
<evidence type="ECO:0000256" key="8">
    <source>
        <dbReference type="PIRSR" id="PIRSR000232-1"/>
    </source>
</evidence>
<dbReference type="Pfam" id="PF00881">
    <property type="entry name" value="Nitroreductase"/>
    <property type="match status" value="1"/>
</dbReference>
<name>A0A850EVF3_9BACL</name>
<feature type="binding site" evidence="8">
    <location>
        <position position="45"/>
    </location>
    <ligand>
        <name>FMN</name>
        <dbReference type="ChEBI" id="CHEBI:58210"/>
        <note>ligand shared between dimeric partners</note>
    </ligand>
</feature>
<dbReference type="Gene3D" id="3.40.109.10">
    <property type="entry name" value="NADH Oxidase"/>
    <property type="match status" value="1"/>
</dbReference>
<evidence type="ECO:0000256" key="2">
    <source>
        <dbReference type="ARBA" id="ARBA00022630"/>
    </source>
</evidence>
<proteinExistence type="inferred from homology"/>
<dbReference type="EC" id="1.-.-.-" evidence="7"/>
<feature type="domain" description="Nitroreductase" evidence="9">
    <location>
        <begin position="13"/>
        <end position="166"/>
    </location>
</feature>
<gene>
    <name evidence="10" type="ORF">HPT30_26295</name>
</gene>
<dbReference type="CDD" id="cd02135">
    <property type="entry name" value="YdjA-like"/>
    <property type="match status" value="1"/>
</dbReference>
<evidence type="ECO:0000256" key="3">
    <source>
        <dbReference type="ARBA" id="ARBA00022643"/>
    </source>
</evidence>
<evidence type="ECO:0000256" key="5">
    <source>
        <dbReference type="ARBA" id="ARBA00023002"/>
    </source>
</evidence>
<keyword evidence="6 7" id="KW-0520">NAD</keyword>
<dbReference type="InterPro" id="IPR026021">
    <property type="entry name" value="YdjA-like"/>
</dbReference>
<sequence length="187" mass="21415">MNNSPASPVAQAIRERRSIRQYKSTPVPQELLLSLMNTANWAPNHALREPWRFIQYKGAARETFTEAVLGAMSKEERQKYEIQRRKEYMTIPVHLIVVMPEDPRDKQWTEDFGAVCSWIQSFQLAAWEQGLGVVWKTNPYMFAPFFREAVGVAPGEKIVGVLHIGYPEVIPPAKPRTPAEARLTVHE</sequence>
<feature type="binding site" description="in other chain" evidence="8">
    <location>
        <begin position="135"/>
        <end position="137"/>
    </location>
    <ligand>
        <name>FMN</name>
        <dbReference type="ChEBI" id="CHEBI:58210"/>
        <note>ligand shared between dimeric partners</note>
    </ligand>
</feature>
<organism evidence="10 11">
    <name type="scientific">Paenibacillus agri</name>
    <dbReference type="NCBI Taxonomy" id="2744309"/>
    <lineage>
        <taxon>Bacteria</taxon>
        <taxon>Bacillati</taxon>
        <taxon>Bacillota</taxon>
        <taxon>Bacilli</taxon>
        <taxon>Bacillales</taxon>
        <taxon>Paenibacillaceae</taxon>
        <taxon>Paenibacillus</taxon>
    </lineage>
</organism>
<dbReference type="InterPro" id="IPR000415">
    <property type="entry name" value="Nitroreductase-like"/>
</dbReference>
<dbReference type="InterPro" id="IPR029479">
    <property type="entry name" value="Nitroreductase"/>
</dbReference>
<accession>A0A850EVF3</accession>
<dbReference type="RefSeq" id="WP_175374239.1">
    <property type="nucleotide sequence ID" value="NZ_JABWCS010000220.1"/>
</dbReference>
<dbReference type="SUPFAM" id="SSF55469">
    <property type="entry name" value="FMN-dependent nitroreductase-like"/>
    <property type="match status" value="1"/>
</dbReference>
<comment type="caution">
    <text evidence="10">The sequence shown here is derived from an EMBL/GenBank/DDBJ whole genome shotgun (WGS) entry which is preliminary data.</text>
</comment>
<dbReference type="GO" id="GO:0016491">
    <property type="term" value="F:oxidoreductase activity"/>
    <property type="evidence" value="ECO:0007669"/>
    <property type="project" value="UniProtKB-UniRule"/>
</dbReference>
<evidence type="ECO:0000256" key="6">
    <source>
        <dbReference type="ARBA" id="ARBA00023027"/>
    </source>
</evidence>